<dbReference type="SUPFAM" id="SSF55874">
    <property type="entry name" value="ATPase domain of HSP90 chaperone/DNA topoisomerase II/histidine kinase"/>
    <property type="match status" value="1"/>
</dbReference>
<keyword evidence="9 14" id="KW-0418">Kinase</keyword>
<dbReference type="SMART" id="SM00388">
    <property type="entry name" value="HisKA"/>
    <property type="match status" value="1"/>
</dbReference>
<evidence type="ECO:0000256" key="12">
    <source>
        <dbReference type="ARBA" id="ARBA00023012"/>
    </source>
</evidence>
<organism evidence="17 18">
    <name type="scientific">Cupriavidus respiraculi</name>
    <dbReference type="NCBI Taxonomy" id="195930"/>
    <lineage>
        <taxon>Bacteria</taxon>
        <taxon>Pseudomonadati</taxon>
        <taxon>Pseudomonadota</taxon>
        <taxon>Betaproteobacteria</taxon>
        <taxon>Burkholderiales</taxon>
        <taxon>Burkholderiaceae</taxon>
        <taxon>Cupriavidus</taxon>
    </lineage>
</organism>
<evidence type="ECO:0000256" key="6">
    <source>
        <dbReference type="ARBA" id="ARBA00022679"/>
    </source>
</evidence>
<evidence type="ECO:0000256" key="1">
    <source>
        <dbReference type="ARBA" id="ARBA00000085"/>
    </source>
</evidence>
<dbReference type="InterPro" id="IPR050428">
    <property type="entry name" value="TCS_sensor_his_kinase"/>
</dbReference>
<evidence type="ECO:0000256" key="2">
    <source>
        <dbReference type="ARBA" id="ARBA00004533"/>
    </source>
</evidence>
<dbReference type="PROSITE" id="PS50885">
    <property type="entry name" value="HAMP"/>
    <property type="match status" value="1"/>
</dbReference>
<dbReference type="Proteomes" id="UP000721236">
    <property type="component" value="Unassembled WGS sequence"/>
</dbReference>
<keyword evidence="12 14" id="KW-0902">Two-component regulatory system</keyword>
<gene>
    <name evidence="17" type="primary">czcS_2</name>
    <name evidence="17" type="ORF">LMG21510_04957</name>
</gene>
<keyword evidence="13 14" id="KW-0472">Membrane</keyword>
<dbReference type="InterPro" id="IPR036890">
    <property type="entry name" value="HATPase_C_sf"/>
</dbReference>
<evidence type="ECO:0000256" key="11">
    <source>
        <dbReference type="ARBA" id="ARBA00022989"/>
    </source>
</evidence>
<accession>A0ABN7ZI06</accession>
<evidence type="ECO:0000256" key="8">
    <source>
        <dbReference type="ARBA" id="ARBA00022741"/>
    </source>
</evidence>
<dbReference type="GO" id="GO:0004673">
    <property type="term" value="F:protein histidine kinase activity"/>
    <property type="evidence" value="ECO:0007669"/>
    <property type="project" value="UniProtKB-EC"/>
</dbReference>
<evidence type="ECO:0000259" key="15">
    <source>
        <dbReference type="PROSITE" id="PS50109"/>
    </source>
</evidence>
<feature type="domain" description="HAMP" evidence="16">
    <location>
        <begin position="178"/>
        <end position="231"/>
    </location>
</feature>
<keyword evidence="6 14" id="KW-0808">Transferase</keyword>
<evidence type="ECO:0000256" key="3">
    <source>
        <dbReference type="ARBA" id="ARBA00022475"/>
    </source>
</evidence>
<keyword evidence="4 14" id="KW-0997">Cell inner membrane</keyword>
<dbReference type="CDD" id="cd00082">
    <property type="entry name" value="HisKA"/>
    <property type="match status" value="1"/>
</dbReference>
<dbReference type="Pfam" id="PF00672">
    <property type="entry name" value="HAMP"/>
    <property type="match status" value="1"/>
</dbReference>
<dbReference type="Gene3D" id="6.10.340.10">
    <property type="match status" value="1"/>
</dbReference>
<feature type="transmembrane region" description="Helical" evidence="14">
    <location>
        <begin position="158"/>
        <end position="177"/>
    </location>
</feature>
<dbReference type="InterPro" id="IPR003661">
    <property type="entry name" value="HisK_dim/P_dom"/>
</dbReference>
<evidence type="ECO:0000256" key="5">
    <source>
        <dbReference type="ARBA" id="ARBA00022553"/>
    </source>
</evidence>
<dbReference type="Gene3D" id="1.10.287.130">
    <property type="match status" value="1"/>
</dbReference>
<name>A0ABN7ZI06_9BURK</name>
<dbReference type="Pfam" id="PF21085">
    <property type="entry name" value="CusS"/>
    <property type="match status" value="1"/>
</dbReference>
<keyword evidence="11 14" id="KW-1133">Transmembrane helix</keyword>
<dbReference type="RefSeq" id="WP_222208733.1">
    <property type="nucleotide sequence ID" value="NZ_CAJZAH010000010.1"/>
</dbReference>
<dbReference type="EC" id="2.7.13.3" evidence="14"/>
<comment type="subcellular location">
    <subcellularLocation>
        <location evidence="2 14">Cell inner membrane</location>
    </subcellularLocation>
</comment>
<dbReference type="SMART" id="SM00387">
    <property type="entry name" value="HATPase_c"/>
    <property type="match status" value="1"/>
</dbReference>
<dbReference type="InterPro" id="IPR003594">
    <property type="entry name" value="HATPase_dom"/>
</dbReference>
<dbReference type="CDD" id="cd00075">
    <property type="entry name" value="HATPase"/>
    <property type="match status" value="1"/>
</dbReference>
<evidence type="ECO:0000256" key="7">
    <source>
        <dbReference type="ARBA" id="ARBA00022692"/>
    </source>
</evidence>
<keyword evidence="7 14" id="KW-0812">Transmembrane</keyword>
<dbReference type="Pfam" id="PF00512">
    <property type="entry name" value="HisKA"/>
    <property type="match status" value="1"/>
</dbReference>
<dbReference type="Pfam" id="PF02518">
    <property type="entry name" value="HATPase_c"/>
    <property type="match status" value="1"/>
</dbReference>
<dbReference type="InterPro" id="IPR036097">
    <property type="entry name" value="HisK_dim/P_sf"/>
</dbReference>
<dbReference type="InterPro" id="IPR003660">
    <property type="entry name" value="HAMP_dom"/>
</dbReference>
<dbReference type="EMBL" id="CAJZAH010000010">
    <property type="protein sequence ID" value="CAG9183847.1"/>
    <property type="molecule type" value="Genomic_DNA"/>
</dbReference>
<comment type="function">
    <text evidence="14">Member of a two-component regulatory system.</text>
</comment>
<dbReference type="SUPFAM" id="SSF47384">
    <property type="entry name" value="Homodimeric domain of signal transducing histidine kinase"/>
    <property type="match status" value="1"/>
</dbReference>
<evidence type="ECO:0000256" key="10">
    <source>
        <dbReference type="ARBA" id="ARBA00022840"/>
    </source>
</evidence>
<keyword evidence="10 14" id="KW-0067">ATP-binding</keyword>
<dbReference type="PRINTS" id="PR00344">
    <property type="entry name" value="BCTRLSENSOR"/>
</dbReference>
<comment type="catalytic activity">
    <reaction evidence="1 14">
        <text>ATP + protein L-histidine = ADP + protein N-phospho-L-histidine.</text>
        <dbReference type="EC" id="2.7.13.3"/>
    </reaction>
</comment>
<protein>
    <recommendedName>
        <fullName evidence="14">Sensor protein</fullName>
        <ecNumber evidence="14">2.7.13.3</ecNumber>
    </recommendedName>
</protein>
<sequence length="455" mass="50248">MPQSLPGRLALLFSLLATIALASMGAYSYYALQAQLLSRDEEIVRGKLEQVTHLIEELDGAGPVASWPHRLDDIVRGHDGLAIRLRTEQGVLRYRTRDTLPADFDLEAGRRSVDLRQSFVMRGAVIERAGGDKTPARLTVAQSSQGRAQVITRFQNSLLAGTAVGAILTAMLGALITRRELQPTQRLVKQVNRISVEQLSYRVDAPARPIEVRAIATAFNAMLQRLESGYERLYRFSADLAHDMRTPLNNLIGHAEVALSKERTAAEYEALIEESLAEYQRLSRMIDGMLFLARADGANTRIETVVISLADELVKLTDYFSVLAEERAITFSVNAKGRLKADAMLFRRAINNLLANAIEHADSGSTVCVQTVDAESDILVQVSNVGQPIPEKDVPHIFERFYRADRARSHSYRSTGLGLAIVRSIMELHGGTATARTLAGRVTQFELRFPGSGRP</sequence>
<dbReference type="InterPro" id="IPR005467">
    <property type="entry name" value="His_kinase_dom"/>
</dbReference>
<feature type="domain" description="Histidine kinase" evidence="15">
    <location>
        <begin position="239"/>
        <end position="453"/>
    </location>
</feature>
<dbReference type="PANTHER" id="PTHR45436:SF3">
    <property type="entry name" value="SENSOR HISTIDINE KINASE HPRS"/>
    <property type="match status" value="1"/>
</dbReference>
<keyword evidence="18" id="KW-1185">Reference proteome</keyword>
<dbReference type="InterPro" id="IPR048590">
    <property type="entry name" value="CusS-like_sensor"/>
</dbReference>
<evidence type="ECO:0000313" key="18">
    <source>
        <dbReference type="Proteomes" id="UP000721236"/>
    </source>
</evidence>
<dbReference type="SMART" id="SM00304">
    <property type="entry name" value="HAMP"/>
    <property type="match status" value="1"/>
</dbReference>
<keyword evidence="8 14" id="KW-0547">Nucleotide-binding</keyword>
<evidence type="ECO:0000259" key="16">
    <source>
        <dbReference type="PROSITE" id="PS50885"/>
    </source>
</evidence>
<keyword evidence="5" id="KW-0597">Phosphoprotein</keyword>
<dbReference type="CDD" id="cd06225">
    <property type="entry name" value="HAMP"/>
    <property type="match status" value="1"/>
</dbReference>
<reference evidence="17 18" key="1">
    <citation type="submission" date="2021-08" db="EMBL/GenBank/DDBJ databases">
        <authorList>
            <person name="Peeters C."/>
        </authorList>
    </citation>
    <scope>NUCLEOTIDE SEQUENCE [LARGE SCALE GENOMIC DNA]</scope>
    <source>
        <strain evidence="17 18">LMG 21510</strain>
    </source>
</reference>
<keyword evidence="3 14" id="KW-1003">Cell membrane</keyword>
<dbReference type="NCBIfam" id="TIGR01386">
    <property type="entry name" value="cztS_silS_copS"/>
    <property type="match status" value="1"/>
</dbReference>
<dbReference type="InterPro" id="IPR004358">
    <property type="entry name" value="Sig_transdc_His_kin-like_C"/>
</dbReference>
<evidence type="ECO:0000313" key="17">
    <source>
        <dbReference type="EMBL" id="CAG9183847.1"/>
    </source>
</evidence>
<evidence type="ECO:0000256" key="13">
    <source>
        <dbReference type="ARBA" id="ARBA00023136"/>
    </source>
</evidence>
<evidence type="ECO:0000256" key="9">
    <source>
        <dbReference type="ARBA" id="ARBA00022777"/>
    </source>
</evidence>
<dbReference type="PROSITE" id="PS50109">
    <property type="entry name" value="HIS_KIN"/>
    <property type="match status" value="1"/>
</dbReference>
<comment type="caution">
    <text evidence="17">The sequence shown here is derived from an EMBL/GenBank/DDBJ whole genome shotgun (WGS) entry which is preliminary data.</text>
</comment>
<dbReference type="Gene3D" id="3.30.565.10">
    <property type="entry name" value="Histidine kinase-like ATPase, C-terminal domain"/>
    <property type="match status" value="1"/>
</dbReference>
<proteinExistence type="predicted"/>
<evidence type="ECO:0000256" key="14">
    <source>
        <dbReference type="RuleBase" id="RU364088"/>
    </source>
</evidence>
<dbReference type="PANTHER" id="PTHR45436">
    <property type="entry name" value="SENSOR HISTIDINE KINASE YKOH"/>
    <property type="match status" value="1"/>
</dbReference>
<dbReference type="InterPro" id="IPR006290">
    <property type="entry name" value="CztS_silS_copS"/>
</dbReference>
<evidence type="ECO:0000256" key="4">
    <source>
        <dbReference type="ARBA" id="ARBA00022519"/>
    </source>
</evidence>